<dbReference type="Pfam" id="PF13857">
    <property type="entry name" value="Ank_5"/>
    <property type="match status" value="1"/>
</dbReference>
<dbReference type="Pfam" id="PF12796">
    <property type="entry name" value="Ank_2"/>
    <property type="match status" value="2"/>
</dbReference>
<name>A0ABM1EWW5_PRICU</name>
<dbReference type="Proteomes" id="UP000695022">
    <property type="component" value="Unplaced"/>
</dbReference>
<dbReference type="SMART" id="SM00248">
    <property type="entry name" value="ANK"/>
    <property type="match status" value="7"/>
</dbReference>
<gene>
    <name evidence="6" type="primary">LOC106816576</name>
</gene>
<keyword evidence="2 3" id="KW-0040">ANK repeat</keyword>
<proteinExistence type="predicted"/>
<feature type="repeat" description="ANK" evidence="3">
    <location>
        <begin position="140"/>
        <end position="172"/>
    </location>
</feature>
<dbReference type="InterPro" id="IPR036770">
    <property type="entry name" value="Ankyrin_rpt-contain_sf"/>
</dbReference>
<evidence type="ECO:0000256" key="3">
    <source>
        <dbReference type="PROSITE-ProRule" id="PRU00023"/>
    </source>
</evidence>
<dbReference type="PROSITE" id="PS50225">
    <property type="entry name" value="SOCS"/>
    <property type="match status" value="1"/>
</dbReference>
<dbReference type="RefSeq" id="XP_014676686.1">
    <property type="nucleotide sequence ID" value="XM_014821200.1"/>
</dbReference>
<sequence length="575" mass="63001">MTLQIRAKRRQYGIEHSIICDNSFITDARVQSGLVMRAPGEANDDVEAERCCEAASATNAAQNRQNMLVLTRSAAALSPLSSSTATATSIMGGDEHGSGDFLVPPDLQRALANSIMRHDSVDDLRILLASGSKADQPVANGLRPLHYAVYEQYADAVRLLLVRGGDVNTTDSGGYTAMHLCAERGYVAMMRILVEFGGRVSSAEHQRPLAVEAHADADASFPANDMEEPLRLAIKGGHYECAEFLLEHGADPNARYFLGSEINMVHPEDTVFLELLLKAGARPDAYDRSGLTPLMKAAKYRKCLAAVRLLIAHGADVNARATVRQDFRTVLHYAVMGVNLDAVATLVEKGARVKMDVDYDGPSPLDVAILTDDVDVVAALIDAGADINSFTSSIGTPLHVALSGELRHQGAIVELLLRRGADVNMTHRYNNGAALKSPLVEYLNSQKTYSRQVVSLLLRYGARVIFTQPALDPRGLLRSLGSIVADDGEADDEELLELLAYSSECFDIAYVQRSMLLPEEVRVPLLRMCTRPTPLRHLARLALREMSPDGEEYVQKVRALPFPRLWIRYLLFEFC</sequence>
<dbReference type="PROSITE" id="PS50088">
    <property type="entry name" value="ANK_REPEAT"/>
    <property type="match status" value="7"/>
</dbReference>
<protein>
    <submittedName>
        <fullName evidence="6">Ankyrin-1-like</fullName>
    </submittedName>
</protein>
<feature type="repeat" description="ANK" evidence="3">
    <location>
        <begin position="360"/>
        <end position="392"/>
    </location>
</feature>
<accession>A0ABM1EWW5</accession>
<reference evidence="6" key="1">
    <citation type="submission" date="2025-08" db="UniProtKB">
        <authorList>
            <consortium name="RefSeq"/>
        </authorList>
    </citation>
    <scope>IDENTIFICATION</scope>
</reference>
<feature type="repeat" description="ANK" evidence="3">
    <location>
        <begin position="225"/>
        <end position="257"/>
    </location>
</feature>
<dbReference type="SUPFAM" id="SSF48403">
    <property type="entry name" value="Ankyrin repeat"/>
    <property type="match status" value="1"/>
</dbReference>
<dbReference type="GeneID" id="106816576"/>
<feature type="repeat" description="ANK" evidence="3">
    <location>
        <begin position="289"/>
        <end position="322"/>
    </location>
</feature>
<feature type="repeat" description="ANK" evidence="3">
    <location>
        <begin position="326"/>
        <end position="358"/>
    </location>
</feature>
<dbReference type="PROSITE" id="PS50297">
    <property type="entry name" value="ANK_REP_REGION"/>
    <property type="match status" value="6"/>
</dbReference>
<dbReference type="InterPro" id="IPR051165">
    <property type="entry name" value="Multifunctional_ANK_Repeat"/>
</dbReference>
<feature type="domain" description="SOCS box" evidence="4">
    <location>
        <begin position="520"/>
        <end position="570"/>
    </location>
</feature>
<keyword evidence="1" id="KW-0677">Repeat</keyword>
<keyword evidence="5" id="KW-1185">Reference proteome</keyword>
<evidence type="ECO:0000313" key="5">
    <source>
        <dbReference type="Proteomes" id="UP000695022"/>
    </source>
</evidence>
<dbReference type="Pfam" id="PF00023">
    <property type="entry name" value="Ank"/>
    <property type="match status" value="2"/>
</dbReference>
<dbReference type="PRINTS" id="PR01415">
    <property type="entry name" value="ANKYRIN"/>
</dbReference>
<evidence type="ECO:0000256" key="2">
    <source>
        <dbReference type="ARBA" id="ARBA00023043"/>
    </source>
</evidence>
<evidence type="ECO:0000259" key="4">
    <source>
        <dbReference type="PROSITE" id="PS50225"/>
    </source>
</evidence>
<dbReference type="Gene3D" id="1.25.40.20">
    <property type="entry name" value="Ankyrin repeat-containing domain"/>
    <property type="match status" value="2"/>
</dbReference>
<evidence type="ECO:0000256" key="1">
    <source>
        <dbReference type="ARBA" id="ARBA00022737"/>
    </source>
</evidence>
<dbReference type="PANTHER" id="PTHR24123">
    <property type="entry name" value="ANKYRIN REPEAT-CONTAINING"/>
    <property type="match status" value="1"/>
</dbReference>
<dbReference type="InterPro" id="IPR002110">
    <property type="entry name" value="Ankyrin_rpt"/>
</dbReference>
<feature type="repeat" description="ANK" evidence="3">
    <location>
        <begin position="173"/>
        <end position="205"/>
    </location>
</feature>
<evidence type="ECO:0000313" key="6">
    <source>
        <dbReference type="RefSeq" id="XP_014676686.1"/>
    </source>
</evidence>
<dbReference type="InterPro" id="IPR001496">
    <property type="entry name" value="SOCS_box"/>
</dbReference>
<feature type="repeat" description="ANK" evidence="3">
    <location>
        <begin position="396"/>
        <end position="428"/>
    </location>
</feature>
<dbReference type="PANTHER" id="PTHR24123:SF33">
    <property type="entry name" value="PROTEIN HOS4"/>
    <property type="match status" value="1"/>
</dbReference>
<organism evidence="5 6">
    <name type="scientific">Priapulus caudatus</name>
    <name type="common">Priapulid worm</name>
    <dbReference type="NCBI Taxonomy" id="37621"/>
    <lineage>
        <taxon>Eukaryota</taxon>
        <taxon>Metazoa</taxon>
        <taxon>Ecdysozoa</taxon>
        <taxon>Scalidophora</taxon>
        <taxon>Priapulida</taxon>
        <taxon>Priapulimorpha</taxon>
        <taxon>Priapulimorphida</taxon>
        <taxon>Priapulidae</taxon>
        <taxon>Priapulus</taxon>
    </lineage>
</organism>